<dbReference type="EC" id="3.2.1.14" evidence="4"/>
<dbReference type="CDD" id="cd00118">
    <property type="entry name" value="LysM"/>
    <property type="match status" value="1"/>
</dbReference>
<dbReference type="CDD" id="cd02878">
    <property type="entry name" value="GH18_zymocin_alpha"/>
    <property type="match status" value="1"/>
</dbReference>
<dbReference type="Pfam" id="PF00704">
    <property type="entry name" value="Glyco_hydro_18"/>
    <property type="match status" value="1"/>
</dbReference>
<evidence type="ECO:0000259" key="21">
    <source>
        <dbReference type="PROSITE" id="PS51910"/>
    </source>
</evidence>
<evidence type="ECO:0000256" key="7">
    <source>
        <dbReference type="ARBA" id="ARBA00022801"/>
    </source>
</evidence>
<dbReference type="CDD" id="cd00306">
    <property type="entry name" value="Peptidases_S8_S53"/>
    <property type="match status" value="1"/>
</dbReference>
<dbReference type="Gene3D" id="3.30.60.10">
    <property type="entry name" value="Endochitinase-like"/>
    <property type="match status" value="1"/>
</dbReference>
<evidence type="ECO:0000256" key="4">
    <source>
        <dbReference type="ARBA" id="ARBA00012729"/>
    </source>
</evidence>
<feature type="region of interest" description="Disordered" evidence="17">
    <location>
        <begin position="1786"/>
        <end position="1825"/>
    </location>
</feature>
<dbReference type="PROSITE" id="PS51782">
    <property type="entry name" value="LYSM"/>
    <property type="match status" value="2"/>
</dbReference>
<keyword evidence="12" id="KW-0624">Polysaccharide degradation</keyword>
<keyword evidence="9" id="KW-0843">Virulence</keyword>
<dbReference type="SMART" id="SM00636">
    <property type="entry name" value="Glyco_18"/>
    <property type="match status" value="1"/>
</dbReference>
<dbReference type="InterPro" id="IPR000209">
    <property type="entry name" value="Peptidase_S8/S53_dom"/>
</dbReference>
<dbReference type="CDD" id="cd00035">
    <property type="entry name" value="ChtBD1"/>
    <property type="match status" value="1"/>
</dbReference>
<feature type="domain" description="GH18" evidence="21">
    <location>
        <begin position="515"/>
        <end position="881"/>
    </location>
</feature>
<dbReference type="GO" id="GO:0006508">
    <property type="term" value="P:proteolysis"/>
    <property type="evidence" value="ECO:0007669"/>
    <property type="project" value="InterPro"/>
</dbReference>
<organism evidence="22 23">
    <name type="scientific">Fusarium oxysporum f. sp. narcissi</name>
    <dbReference type="NCBI Taxonomy" id="451672"/>
    <lineage>
        <taxon>Eukaryota</taxon>
        <taxon>Fungi</taxon>
        <taxon>Dikarya</taxon>
        <taxon>Ascomycota</taxon>
        <taxon>Pezizomycotina</taxon>
        <taxon>Sordariomycetes</taxon>
        <taxon>Hypocreomycetidae</taxon>
        <taxon>Hypocreales</taxon>
        <taxon>Nectriaceae</taxon>
        <taxon>Fusarium</taxon>
        <taxon>Fusarium oxysporum species complex</taxon>
    </lineage>
</organism>
<dbReference type="InterPro" id="IPR017853">
    <property type="entry name" value="GH"/>
</dbReference>
<keyword evidence="6 14" id="KW-0147">Chitin-binding</keyword>
<evidence type="ECO:0000259" key="19">
    <source>
        <dbReference type="PROSITE" id="PS50941"/>
    </source>
</evidence>
<dbReference type="InterPro" id="IPR011583">
    <property type="entry name" value="Chitinase_II/V-like_cat"/>
</dbReference>
<dbReference type="SUPFAM" id="SSF52743">
    <property type="entry name" value="Subtilisin-like"/>
    <property type="match status" value="1"/>
</dbReference>
<dbReference type="Proteomes" id="UP000290540">
    <property type="component" value="Unassembled WGS sequence"/>
</dbReference>
<dbReference type="Gene3D" id="3.10.350.10">
    <property type="entry name" value="LysM domain"/>
    <property type="match status" value="2"/>
</dbReference>
<keyword evidence="14" id="KW-1015">Disulfide bond</keyword>
<keyword evidence="8" id="KW-0146">Chitin degradation</keyword>
<feature type="compositionally biased region" description="Basic and acidic residues" evidence="17">
    <location>
        <begin position="1743"/>
        <end position="1753"/>
    </location>
</feature>
<dbReference type="InterPro" id="IPR018392">
    <property type="entry name" value="LysM"/>
</dbReference>
<evidence type="ECO:0000256" key="1">
    <source>
        <dbReference type="ARBA" id="ARBA00000822"/>
    </source>
</evidence>
<dbReference type="Gene3D" id="3.10.50.10">
    <property type="match status" value="1"/>
</dbReference>
<feature type="region of interest" description="Disordered" evidence="17">
    <location>
        <begin position="1005"/>
        <end position="1044"/>
    </location>
</feature>
<evidence type="ECO:0000313" key="22">
    <source>
        <dbReference type="EMBL" id="RYC80612.1"/>
    </source>
</evidence>
<evidence type="ECO:0000256" key="11">
    <source>
        <dbReference type="ARBA" id="ARBA00023295"/>
    </source>
</evidence>
<evidence type="ECO:0000256" key="15">
    <source>
        <dbReference type="PROSITE-ProRule" id="PRU01240"/>
    </source>
</evidence>
<evidence type="ECO:0000313" key="23">
    <source>
        <dbReference type="Proteomes" id="UP000290540"/>
    </source>
</evidence>
<dbReference type="PROSITE" id="PS01095">
    <property type="entry name" value="GH18_1"/>
    <property type="match status" value="1"/>
</dbReference>
<evidence type="ECO:0000256" key="12">
    <source>
        <dbReference type="ARBA" id="ARBA00023326"/>
    </source>
</evidence>
<feature type="region of interest" description="Disordered" evidence="17">
    <location>
        <begin position="1310"/>
        <end position="1370"/>
    </location>
</feature>
<dbReference type="GO" id="GO:0005576">
    <property type="term" value="C:extracellular region"/>
    <property type="evidence" value="ECO:0007669"/>
    <property type="project" value="UniProtKB-SubCell"/>
</dbReference>
<feature type="compositionally biased region" description="Low complexity" evidence="17">
    <location>
        <begin position="1022"/>
        <end position="1031"/>
    </location>
</feature>
<feature type="region of interest" description="Disordered" evidence="17">
    <location>
        <begin position="1718"/>
        <end position="1768"/>
    </location>
</feature>
<evidence type="ECO:0000256" key="16">
    <source>
        <dbReference type="RuleBase" id="RU000489"/>
    </source>
</evidence>
<evidence type="ECO:0000256" key="6">
    <source>
        <dbReference type="ARBA" id="ARBA00022669"/>
    </source>
</evidence>
<comment type="caution">
    <text evidence="14">Lacks conserved residue(s) required for the propagation of feature annotation.</text>
</comment>
<feature type="disulfide bond" evidence="14">
    <location>
        <begin position="497"/>
        <end position="501"/>
    </location>
</feature>
<sequence length="2020" mass="219461">MWWPTTGSKLGLLLLLPTLTIALTPVQRIERNARPCPGPCDSGSGTAQWSIYMTVGQLAVCAEPLLLAYGLYTDLHDPKTDQTVWACTLGNADTKLNFLAESGYLDPDAKKNNFGFIERRAISSNSSCGTGPAKDTKATAKLSSWKSDKQPISKDPVADVILAAESLKDYVQKKPVNCEEKSILLTYVRGTVVGLYSGSHIHTVKTLSSVLAALKDEYKSGSTDRIAIDICQGRTASDLIGVVADPAGDLASVQAIMRSWNEGQCANGYESGNSKLIGDILVSSHNTSPVLERRNIKFRNRRAECQTVTVDGGDTCETLTKYCGVSVGAFKGFNTDTQDLCNTLGAGQRVCCSAGTLPNVRAKILASGVCTSYDVKEGDTCDGIAQSYGITKGDLMNFNKKTWAWNGCGNNLQPFTRICVSEGSPPMPGSVWNAECGPTVNDTKPPSDGQELADLNPCPLNVCCNRWGHCGLTNDFCGKSKSETGNPGTGQPGEGGCISNCERKLVNNDKGPAQYRKIGYFEGWNYNRPCLNMHVLDIDKSYTHIHFSFGEISHNLDVVIPEATKTQFQAFVEASDFPAKKILAFGGWAFSNEGTGTGLFRKAVSPGNRQAFADRVVRFAINNRLDGLDFDWEYPGATDIEGSDPGQKDDGDNYYEFLKLVREKLPKGKSVSIAAPASYWYLKGFPIEKIAKILDYIVFMTYDLHGQWDVGSKWAMPGCEAGNCLRSHVNSTETMDALIMVTKAGVPSHKVVVGVSSYGRSFKMSDSTCRGPQCTFLGARNESPANKGRCTDTGGYISDFEINEIIKKGGAIKSWYDEETDSDYLVYKGTEWVAYMSNTTKSRRMGDYMKLNFGGTSDWAIDLQGDFEKRDNPSARAVYLDPQVYETQQAKCEPPCILVFPPSVLPDETTIGIGKYTTSLEYGASGRTTIDGKETTAFITKTYTITVDVPAITTKSMMYSNVNITKAQENTELLLKPSIKVPPITVEVPNGEGDTTTRIITLPPWPAITRQPSQSGDESDTEPTSTEDTGSIPDPTEILVPAPPDVDNATTTISGLPVYTDWPPVVIEPIEKEVEEPEEDDDGFITTCHLWFFSCAMNIVNRIFHYIRGPPPPPILNLPTGSLRVTFPPWPRITVGLDKKPVFPEKPSCEPESTSLCWTTTSLSPTVIGPVTSTITNVDSECETIHGCHLTGWETELTKTGSCTLPTKTPKRRNLDSGTVPGILKNQASSTDDENCEEGFVVLPKSIHNPGTIHDLLKDLPGSKAVTATSADEENPKTLYVLWWVPKMPSDVRKNLKMLPELAIMIPHDVPNTTGSKRDAASNETDSDITVSQHESKREIKVPRDSDSWAPSQVSLPKGAKWKDPGRDEYKADRRPNYRVFSRQELGQNQYIYVVGEFGVNLNHFEYSDLRQDSLNVALDGLPSYGSESSNDQHGTGVASAAVGRTLGLSPGSTLVLANTKQVSGMYAKLAAVAAALESIVKSDRMGNSVVSMSWSVENTNTNNIGESTSAVIRLLYQLLAEIDKTNTVIVAAAGNDYPKRPDYPARFGATKPTLDLGSLPNLIVVGATNDRGLQWRLSQYDISDPYVNIFAPGEKMPVAEGGGREYRTASGTSYGKHATDICSLFLVQDMCGANQSLACAAVPMVAGLVAYLRSLPSSWDDQLHQPANVKKLIRAISRKIVLQSGAALPRGKEVIWNGQDGSRSCFDKGSSLEACPEIPPVLAPWPGNPGGGGGSDGPTKSIDWKQGEDGPKCKASGPGGGPRRRAEGTCGGELCQGYYCQSNPKGPPPDFRDPKDPNHDGNGPPAGPIENPPKPDNPDWGVQWMDRTCTKPLAAPGSDKGMQACTPNNMKSVYKATGFTKNGYQACFYYNDKCEATDSKDWASFSGGSGWDSAASCVDSDDREFKAFRITSGKCSSEVTIWWLVNFSTDCGPYLIHNEGTEEIECSNKVPIKNGNTAMGALLGDDRLKMCFYTNRKCQATEATADKDLVPWKNEQCVYAKEGQFILSYKVTRGSCYSN</sequence>
<feature type="compositionally biased region" description="Basic and acidic residues" evidence="17">
    <location>
        <begin position="1361"/>
        <end position="1370"/>
    </location>
</feature>
<dbReference type="GO" id="GO:0000272">
    <property type="term" value="P:polysaccharide catabolic process"/>
    <property type="evidence" value="ECO:0007669"/>
    <property type="project" value="UniProtKB-KW"/>
</dbReference>
<dbReference type="GO" id="GO:0008843">
    <property type="term" value="F:endochitinase activity"/>
    <property type="evidence" value="ECO:0007669"/>
    <property type="project" value="UniProtKB-EC"/>
</dbReference>
<comment type="caution">
    <text evidence="22">The sequence shown here is derived from an EMBL/GenBank/DDBJ whole genome shotgun (WGS) entry which is preliminary data.</text>
</comment>
<feature type="compositionally biased region" description="Pro residues" evidence="17">
    <location>
        <begin position="1718"/>
        <end position="1728"/>
    </location>
</feature>
<dbReference type="InterPro" id="IPR053214">
    <property type="entry name" value="LysM12-like"/>
</dbReference>
<evidence type="ECO:0000256" key="9">
    <source>
        <dbReference type="ARBA" id="ARBA00023026"/>
    </source>
</evidence>
<feature type="region of interest" description="Disordered" evidence="17">
    <location>
        <begin position="1208"/>
        <end position="1231"/>
    </location>
</feature>
<dbReference type="InterPro" id="IPR036852">
    <property type="entry name" value="Peptidase_S8/S53_dom_sf"/>
</dbReference>
<evidence type="ECO:0000256" key="8">
    <source>
        <dbReference type="ARBA" id="ARBA00023024"/>
    </source>
</evidence>
<dbReference type="InterPro" id="IPR001579">
    <property type="entry name" value="Glyco_hydro_18_chit_AS"/>
</dbReference>
<dbReference type="EMBL" id="MQTW01000348">
    <property type="protein sequence ID" value="RYC80612.1"/>
    <property type="molecule type" value="Genomic_DNA"/>
</dbReference>
<dbReference type="GO" id="GO:0008061">
    <property type="term" value="F:chitin binding"/>
    <property type="evidence" value="ECO:0007669"/>
    <property type="project" value="UniProtKB-UniRule"/>
</dbReference>
<dbReference type="InterPro" id="IPR001002">
    <property type="entry name" value="Chitin-bd_1"/>
</dbReference>
<feature type="domain" description="LysM" evidence="20">
    <location>
        <begin position="306"/>
        <end position="352"/>
    </location>
</feature>
<keyword evidence="11 16" id="KW-0326">Glycosidase</keyword>
<comment type="catalytic activity">
    <reaction evidence="1">
        <text>Random endo-hydrolysis of N-acetyl-beta-D-glucosaminide (1-&gt;4)-beta-linkages in chitin and chitodextrins.</text>
        <dbReference type="EC" id="3.2.1.14"/>
    </reaction>
</comment>
<feature type="disulfide bond" evidence="14">
    <location>
        <begin position="458"/>
        <end position="470"/>
    </location>
</feature>
<reference evidence="22 23" key="1">
    <citation type="submission" date="2016-12" db="EMBL/GenBank/DDBJ databases">
        <title>Draft genome sequence of Fusarium oxysporum causing rot on Narcissus.</title>
        <authorList>
            <person name="Armitage A.D."/>
            <person name="Taylor A."/>
            <person name="Clarkson J.P."/>
            <person name="Harrison R.J."/>
            <person name="Jackson A.C."/>
        </authorList>
    </citation>
    <scope>NUCLEOTIDE SEQUENCE [LARGE SCALE GENOMIC DNA]</scope>
    <source>
        <strain evidence="22 23">N139</strain>
    </source>
</reference>
<proteinExistence type="inferred from homology"/>
<protein>
    <recommendedName>
        <fullName evidence="4">chitinase</fullName>
        <ecNumber evidence="4">3.2.1.14</ecNumber>
    </recommendedName>
</protein>
<dbReference type="InterPro" id="IPR036779">
    <property type="entry name" value="LysM_dom_sf"/>
</dbReference>
<dbReference type="GO" id="GO:0006032">
    <property type="term" value="P:chitin catabolic process"/>
    <property type="evidence" value="ECO:0007669"/>
    <property type="project" value="UniProtKB-KW"/>
</dbReference>
<comment type="similarity">
    <text evidence="15">Belongs to the peptidase S8 family.</text>
</comment>
<accession>A0A4Q2V235</accession>
<dbReference type="Pfam" id="PF01476">
    <property type="entry name" value="LysM"/>
    <property type="match status" value="1"/>
</dbReference>
<evidence type="ECO:0000256" key="5">
    <source>
        <dbReference type="ARBA" id="ARBA00022525"/>
    </source>
</evidence>
<feature type="compositionally biased region" description="Basic and acidic residues" evidence="17">
    <location>
        <begin position="1791"/>
        <end position="1800"/>
    </location>
</feature>
<dbReference type="PROSITE" id="PS51910">
    <property type="entry name" value="GH18_2"/>
    <property type="match status" value="1"/>
</dbReference>
<comment type="similarity">
    <text evidence="13">Belongs to the secreted LysM effector family.</text>
</comment>
<evidence type="ECO:0000256" key="3">
    <source>
        <dbReference type="ARBA" id="ARBA00008682"/>
    </source>
</evidence>
<dbReference type="SUPFAM" id="SSF51445">
    <property type="entry name" value="(Trans)glycosidases"/>
    <property type="match status" value="1"/>
</dbReference>
<keyword evidence="18" id="KW-0732">Signal</keyword>
<dbReference type="GO" id="GO:0004252">
    <property type="term" value="F:serine-type endopeptidase activity"/>
    <property type="evidence" value="ECO:0007669"/>
    <property type="project" value="InterPro"/>
</dbReference>
<dbReference type="PANTHER" id="PTHR47700">
    <property type="entry name" value="V CHITINASE, PUTATIVE (AFU_ORTHOLOGUE AFUA_6G13720)-RELATED"/>
    <property type="match status" value="1"/>
</dbReference>
<dbReference type="PROSITE" id="PS50941">
    <property type="entry name" value="CHIT_BIND_I_2"/>
    <property type="match status" value="1"/>
</dbReference>
<dbReference type="Pfam" id="PF00082">
    <property type="entry name" value="Peptidase_S8"/>
    <property type="match status" value="1"/>
</dbReference>
<dbReference type="PROSITE" id="PS51892">
    <property type="entry name" value="SUBTILASE"/>
    <property type="match status" value="1"/>
</dbReference>
<dbReference type="Gene3D" id="3.20.20.80">
    <property type="entry name" value="Glycosidases"/>
    <property type="match status" value="1"/>
</dbReference>
<dbReference type="SMART" id="SM00257">
    <property type="entry name" value="LysM"/>
    <property type="match status" value="2"/>
</dbReference>
<gene>
    <name evidence="22" type="ORF">BFJ63_vAg16502</name>
</gene>
<evidence type="ECO:0000256" key="10">
    <source>
        <dbReference type="ARBA" id="ARBA00023277"/>
    </source>
</evidence>
<dbReference type="Pfam" id="PF00187">
    <property type="entry name" value="Chitin_bind_1"/>
    <property type="match status" value="1"/>
</dbReference>
<dbReference type="SUPFAM" id="SSF57016">
    <property type="entry name" value="Plant lectins/antimicrobial peptides"/>
    <property type="match status" value="1"/>
</dbReference>
<dbReference type="InterPro" id="IPR001223">
    <property type="entry name" value="Glyco_hydro18_cat"/>
</dbReference>
<name>A0A4Q2V235_FUSOX</name>
<evidence type="ECO:0000256" key="14">
    <source>
        <dbReference type="PROSITE-ProRule" id="PRU00261"/>
    </source>
</evidence>
<dbReference type="SUPFAM" id="SSF54556">
    <property type="entry name" value="Chitinase insertion domain"/>
    <property type="match status" value="1"/>
</dbReference>
<evidence type="ECO:0000256" key="18">
    <source>
        <dbReference type="SAM" id="SignalP"/>
    </source>
</evidence>
<keyword evidence="7 16" id="KW-0378">Hydrolase</keyword>
<feature type="domain" description="LysM" evidence="20">
    <location>
        <begin position="371"/>
        <end position="420"/>
    </location>
</feature>
<keyword evidence="5" id="KW-0964">Secreted</keyword>
<evidence type="ECO:0000256" key="2">
    <source>
        <dbReference type="ARBA" id="ARBA00004613"/>
    </source>
</evidence>
<comment type="similarity">
    <text evidence="3">Belongs to the glycosyl hydrolase 18 family. Chitinase class V subfamily.</text>
</comment>
<comment type="subcellular location">
    <subcellularLocation>
        <location evidence="2">Secreted</location>
    </subcellularLocation>
</comment>
<keyword evidence="10" id="KW-0119">Carbohydrate metabolism</keyword>
<evidence type="ECO:0000256" key="13">
    <source>
        <dbReference type="ARBA" id="ARBA00044955"/>
    </source>
</evidence>
<feature type="compositionally biased region" description="Basic and acidic residues" evidence="17">
    <location>
        <begin position="1334"/>
        <end position="1347"/>
    </location>
</feature>
<feature type="compositionally biased region" description="Pro residues" evidence="17">
    <location>
        <begin position="1806"/>
        <end position="1816"/>
    </location>
</feature>
<dbReference type="Gene3D" id="3.40.50.200">
    <property type="entry name" value="Peptidase S8/S53 domain"/>
    <property type="match status" value="1"/>
</dbReference>
<dbReference type="InterPro" id="IPR036861">
    <property type="entry name" value="Endochitinase-like_sf"/>
</dbReference>
<feature type="disulfide bond" evidence="14">
    <location>
        <begin position="463"/>
        <end position="477"/>
    </location>
</feature>
<evidence type="ECO:0000256" key="17">
    <source>
        <dbReference type="SAM" id="MobiDB-lite"/>
    </source>
</evidence>
<dbReference type="InterPro" id="IPR029070">
    <property type="entry name" value="Chitinase_insertion_sf"/>
</dbReference>
<dbReference type="PANTHER" id="PTHR47700:SF2">
    <property type="entry name" value="CHITINASE"/>
    <property type="match status" value="1"/>
</dbReference>
<evidence type="ECO:0000259" key="20">
    <source>
        <dbReference type="PROSITE" id="PS51782"/>
    </source>
</evidence>
<dbReference type="SUPFAM" id="SSF54106">
    <property type="entry name" value="LysM domain"/>
    <property type="match status" value="1"/>
</dbReference>
<feature type="signal peptide" evidence="18">
    <location>
        <begin position="1"/>
        <end position="22"/>
    </location>
</feature>
<feature type="chain" id="PRO_5020218938" description="chitinase" evidence="18">
    <location>
        <begin position="23"/>
        <end position="2020"/>
    </location>
</feature>
<feature type="compositionally biased region" description="Polar residues" evidence="17">
    <location>
        <begin position="1322"/>
        <end position="1333"/>
    </location>
</feature>
<dbReference type="SMART" id="SM00270">
    <property type="entry name" value="ChtBD1"/>
    <property type="match status" value="1"/>
</dbReference>
<feature type="domain" description="Chitin-binding type-1" evidence="19">
    <location>
        <begin position="433"/>
        <end position="503"/>
    </location>
</feature>